<sequence length="94" mass="10740">MSLVPSAQSMDQIQTEEKHEETLVEAITNDSNSDNDDIDFADDYNEPICMGCKCEIDYKSDIFIFLILNTILHALNALFVEKKQKTMMILTIFS</sequence>
<protein>
    <submittedName>
        <fullName evidence="2">Uncharacterized protein</fullName>
    </submittedName>
</protein>
<keyword evidence="1" id="KW-0472">Membrane</keyword>
<accession>A0ABR2GYX0</accession>
<keyword evidence="1" id="KW-1133">Transmembrane helix</keyword>
<reference evidence="2 3" key="1">
    <citation type="submission" date="2024-04" db="EMBL/GenBank/DDBJ databases">
        <title>Tritrichomonas musculus Genome.</title>
        <authorList>
            <person name="Alves-Ferreira E."/>
            <person name="Grigg M."/>
            <person name="Lorenzi H."/>
            <person name="Galac M."/>
        </authorList>
    </citation>
    <scope>NUCLEOTIDE SEQUENCE [LARGE SCALE GENOMIC DNA]</scope>
    <source>
        <strain evidence="2 3">EAF2021</strain>
    </source>
</reference>
<dbReference type="Proteomes" id="UP001470230">
    <property type="component" value="Unassembled WGS sequence"/>
</dbReference>
<comment type="caution">
    <text evidence="2">The sequence shown here is derived from an EMBL/GenBank/DDBJ whole genome shotgun (WGS) entry which is preliminary data.</text>
</comment>
<evidence type="ECO:0000313" key="2">
    <source>
        <dbReference type="EMBL" id="KAK8838547.1"/>
    </source>
</evidence>
<organism evidence="2 3">
    <name type="scientific">Tritrichomonas musculus</name>
    <dbReference type="NCBI Taxonomy" id="1915356"/>
    <lineage>
        <taxon>Eukaryota</taxon>
        <taxon>Metamonada</taxon>
        <taxon>Parabasalia</taxon>
        <taxon>Tritrichomonadida</taxon>
        <taxon>Tritrichomonadidae</taxon>
        <taxon>Tritrichomonas</taxon>
    </lineage>
</organism>
<proteinExistence type="predicted"/>
<name>A0ABR2GYX0_9EUKA</name>
<evidence type="ECO:0000256" key="1">
    <source>
        <dbReference type="SAM" id="Phobius"/>
    </source>
</evidence>
<feature type="transmembrane region" description="Helical" evidence="1">
    <location>
        <begin position="62"/>
        <end position="80"/>
    </location>
</feature>
<keyword evidence="3" id="KW-1185">Reference proteome</keyword>
<evidence type="ECO:0000313" key="3">
    <source>
        <dbReference type="Proteomes" id="UP001470230"/>
    </source>
</evidence>
<dbReference type="EMBL" id="JAPFFF010000055">
    <property type="protein sequence ID" value="KAK8838547.1"/>
    <property type="molecule type" value="Genomic_DNA"/>
</dbReference>
<keyword evidence="1" id="KW-0812">Transmembrane</keyword>
<gene>
    <name evidence="2" type="ORF">M9Y10_033176</name>
</gene>